<proteinExistence type="predicted"/>
<evidence type="ECO:0000256" key="2">
    <source>
        <dbReference type="SAM" id="Phobius"/>
    </source>
</evidence>
<evidence type="ECO:0000313" key="4">
    <source>
        <dbReference type="Proteomes" id="UP001278500"/>
    </source>
</evidence>
<reference evidence="3" key="2">
    <citation type="submission" date="2023-06" db="EMBL/GenBank/DDBJ databases">
        <authorList>
            <consortium name="Lawrence Berkeley National Laboratory"/>
            <person name="Haridas S."/>
            <person name="Hensen N."/>
            <person name="Bonometti L."/>
            <person name="Westerberg I."/>
            <person name="Brannstrom I.O."/>
            <person name="Guillou S."/>
            <person name="Cros-Aarteil S."/>
            <person name="Calhoun S."/>
            <person name="Kuo A."/>
            <person name="Mondo S."/>
            <person name="Pangilinan J."/>
            <person name="Riley R."/>
            <person name="Labutti K."/>
            <person name="Andreopoulos B."/>
            <person name="Lipzen A."/>
            <person name="Chen C."/>
            <person name="Yanf M."/>
            <person name="Daum C."/>
            <person name="Ng V."/>
            <person name="Clum A."/>
            <person name="Steindorff A."/>
            <person name="Ohm R."/>
            <person name="Martin F."/>
            <person name="Silar P."/>
            <person name="Natvig D."/>
            <person name="Lalanne C."/>
            <person name="Gautier V."/>
            <person name="Ament-Velasquez S.L."/>
            <person name="Kruys A."/>
            <person name="Hutchinson M.I."/>
            <person name="Powell A.J."/>
            <person name="Barry K."/>
            <person name="Miller A.N."/>
            <person name="Grigoriev I.V."/>
            <person name="Debuchy R."/>
            <person name="Gladieux P."/>
            <person name="Thoren M.H."/>
            <person name="Johannesson H."/>
        </authorList>
    </citation>
    <scope>NUCLEOTIDE SEQUENCE</scope>
    <source>
        <strain evidence="3">CBS 560.94</strain>
    </source>
</reference>
<organism evidence="3 4">
    <name type="scientific">Neurospora tetraspora</name>
    <dbReference type="NCBI Taxonomy" id="94610"/>
    <lineage>
        <taxon>Eukaryota</taxon>
        <taxon>Fungi</taxon>
        <taxon>Dikarya</taxon>
        <taxon>Ascomycota</taxon>
        <taxon>Pezizomycotina</taxon>
        <taxon>Sordariomycetes</taxon>
        <taxon>Sordariomycetidae</taxon>
        <taxon>Sordariales</taxon>
        <taxon>Sordariaceae</taxon>
        <taxon>Neurospora</taxon>
    </lineage>
</organism>
<accession>A0AAE0MRW8</accession>
<reference evidence="3" key="1">
    <citation type="journal article" date="2023" name="Mol. Phylogenet. Evol.">
        <title>Genome-scale phylogeny and comparative genomics of the fungal order Sordariales.</title>
        <authorList>
            <person name="Hensen N."/>
            <person name="Bonometti L."/>
            <person name="Westerberg I."/>
            <person name="Brannstrom I.O."/>
            <person name="Guillou S."/>
            <person name="Cros-Aarteil S."/>
            <person name="Calhoun S."/>
            <person name="Haridas S."/>
            <person name="Kuo A."/>
            <person name="Mondo S."/>
            <person name="Pangilinan J."/>
            <person name="Riley R."/>
            <person name="LaButti K."/>
            <person name="Andreopoulos B."/>
            <person name="Lipzen A."/>
            <person name="Chen C."/>
            <person name="Yan M."/>
            <person name="Daum C."/>
            <person name="Ng V."/>
            <person name="Clum A."/>
            <person name="Steindorff A."/>
            <person name="Ohm R.A."/>
            <person name="Martin F."/>
            <person name="Silar P."/>
            <person name="Natvig D.O."/>
            <person name="Lalanne C."/>
            <person name="Gautier V."/>
            <person name="Ament-Velasquez S.L."/>
            <person name="Kruys A."/>
            <person name="Hutchinson M.I."/>
            <person name="Powell A.J."/>
            <person name="Barry K."/>
            <person name="Miller A.N."/>
            <person name="Grigoriev I.V."/>
            <person name="Debuchy R."/>
            <person name="Gladieux P."/>
            <person name="Hiltunen Thoren M."/>
            <person name="Johannesson H."/>
        </authorList>
    </citation>
    <scope>NUCLEOTIDE SEQUENCE</scope>
    <source>
        <strain evidence="3">CBS 560.94</strain>
    </source>
</reference>
<keyword evidence="2" id="KW-1133">Transmembrane helix</keyword>
<dbReference type="RefSeq" id="XP_062682007.1">
    <property type="nucleotide sequence ID" value="XM_062826857.1"/>
</dbReference>
<dbReference type="AlphaFoldDB" id="A0AAE0MRW8"/>
<protein>
    <submittedName>
        <fullName evidence="3">Uncharacterized protein</fullName>
    </submittedName>
</protein>
<feature type="transmembrane region" description="Helical" evidence="2">
    <location>
        <begin position="33"/>
        <end position="59"/>
    </location>
</feature>
<gene>
    <name evidence="3" type="ORF">B0H65DRAFT_466515</name>
</gene>
<evidence type="ECO:0000256" key="1">
    <source>
        <dbReference type="SAM" id="MobiDB-lite"/>
    </source>
</evidence>
<evidence type="ECO:0000313" key="3">
    <source>
        <dbReference type="EMBL" id="KAK3345394.1"/>
    </source>
</evidence>
<dbReference type="Proteomes" id="UP001278500">
    <property type="component" value="Unassembled WGS sequence"/>
</dbReference>
<comment type="caution">
    <text evidence="3">The sequence shown here is derived from an EMBL/GenBank/DDBJ whole genome shotgun (WGS) entry which is preliminary data.</text>
</comment>
<keyword evidence="2" id="KW-0812">Transmembrane</keyword>
<feature type="transmembrane region" description="Helical" evidence="2">
    <location>
        <begin position="79"/>
        <end position="101"/>
    </location>
</feature>
<sequence>MYRPFKTSARSQLTTDQQTNKTKSANRSTNSKAATITVTATVTVSFFPISLLAFIKLTMFGAAVEYNNSIHKDSWQQDLYIISVWSVTLVQTGQVFTYFGFGTWHLEGGMMIHDTQRYP</sequence>
<dbReference type="EMBL" id="JAUEPP010000004">
    <property type="protein sequence ID" value="KAK3345394.1"/>
    <property type="molecule type" value="Genomic_DNA"/>
</dbReference>
<dbReference type="GeneID" id="87864011"/>
<feature type="compositionally biased region" description="Polar residues" evidence="1">
    <location>
        <begin position="8"/>
        <end position="31"/>
    </location>
</feature>
<keyword evidence="4" id="KW-1185">Reference proteome</keyword>
<name>A0AAE0MRW8_9PEZI</name>
<feature type="region of interest" description="Disordered" evidence="1">
    <location>
        <begin position="1"/>
        <end position="31"/>
    </location>
</feature>
<keyword evidence="2" id="KW-0472">Membrane</keyword>